<dbReference type="Gene3D" id="3.20.20.70">
    <property type="entry name" value="Aldolase class I"/>
    <property type="match status" value="1"/>
</dbReference>
<dbReference type="SUPFAM" id="SSF51569">
    <property type="entry name" value="Aldolase"/>
    <property type="match status" value="1"/>
</dbReference>
<evidence type="ECO:0000256" key="1">
    <source>
        <dbReference type="ARBA" id="ARBA00009405"/>
    </source>
</evidence>
<dbReference type="EMBL" id="SRXW01000001">
    <property type="protein sequence ID" value="TGY90499.1"/>
    <property type="molecule type" value="Genomic_DNA"/>
</dbReference>
<keyword evidence="3 5" id="KW-0456">Lyase</keyword>
<gene>
    <name evidence="5" type="ORF">E5163_05100</name>
</gene>
<sequence>MTRRIEIVEVGPRDGLQNDPTLLPTEVKLEFVERLIAAGVRRMEAASFVHPKLVPAMADSGEIMERVPRGKGVKYIGLALNERGMRRAIEARCDEINFVMVASEGFGRRNQNASPEETADLLDRIAILAHDAGIPLSATISVAFGDPFEGEVSADVVAELARRAEAAGAVEIALGDTIGVATPWDVRERHDKVREAAPKARLRMHFHNTRNTALANVFAAVEAGVDVIDASAGGIGGCPFAPRATGNVATEDVVYMLERGGYETGIDLDAMIETARWLETEALKHPVQSMLAKAGPFPRPAA</sequence>
<protein>
    <submittedName>
        <fullName evidence="5">Hydroxymethylglutaryl-CoA lyase</fullName>
    </submittedName>
</protein>
<dbReference type="PANTHER" id="PTHR42738:SF7">
    <property type="entry name" value="HYDROXYMETHYLGLUTARYL-COA LYASE"/>
    <property type="match status" value="1"/>
</dbReference>
<organism evidence="5 6">
    <name type="scientific">Marinicauda algicola</name>
    <dbReference type="NCBI Taxonomy" id="2029849"/>
    <lineage>
        <taxon>Bacteria</taxon>
        <taxon>Pseudomonadati</taxon>
        <taxon>Pseudomonadota</taxon>
        <taxon>Alphaproteobacteria</taxon>
        <taxon>Maricaulales</taxon>
        <taxon>Maricaulaceae</taxon>
        <taxon>Marinicauda</taxon>
    </lineage>
</organism>
<dbReference type="GO" id="GO:0006552">
    <property type="term" value="P:L-leucine catabolic process"/>
    <property type="evidence" value="ECO:0007669"/>
    <property type="project" value="TreeGrafter"/>
</dbReference>
<dbReference type="GO" id="GO:0046951">
    <property type="term" value="P:ketone body biosynthetic process"/>
    <property type="evidence" value="ECO:0007669"/>
    <property type="project" value="TreeGrafter"/>
</dbReference>
<dbReference type="RefSeq" id="WP_135994997.1">
    <property type="nucleotide sequence ID" value="NZ_CP071057.1"/>
</dbReference>
<evidence type="ECO:0000256" key="2">
    <source>
        <dbReference type="ARBA" id="ARBA00022723"/>
    </source>
</evidence>
<dbReference type="GO" id="GO:0046872">
    <property type="term" value="F:metal ion binding"/>
    <property type="evidence" value="ECO:0007669"/>
    <property type="project" value="UniProtKB-KW"/>
</dbReference>
<dbReference type="CDD" id="cd07938">
    <property type="entry name" value="DRE_TIM_HMGL"/>
    <property type="match status" value="1"/>
</dbReference>
<proteinExistence type="inferred from homology"/>
<dbReference type="InterPro" id="IPR013785">
    <property type="entry name" value="Aldolase_TIM"/>
</dbReference>
<evidence type="ECO:0000259" key="4">
    <source>
        <dbReference type="PROSITE" id="PS50991"/>
    </source>
</evidence>
<evidence type="ECO:0000313" key="6">
    <source>
        <dbReference type="Proteomes" id="UP000308054"/>
    </source>
</evidence>
<comment type="similarity">
    <text evidence="1">Belongs to the HMG-CoA lyase family.</text>
</comment>
<dbReference type="AlphaFoldDB" id="A0A4V3RYJ1"/>
<reference evidence="5 6" key="1">
    <citation type="journal article" date="2017" name="Int. J. Syst. Evol. Microbiol.">
        <title>Marinicauda algicola sp. nov., isolated from a marine red alga Rhodosorus marinus.</title>
        <authorList>
            <person name="Jeong S.E."/>
            <person name="Jeon S.H."/>
            <person name="Chun B.H."/>
            <person name="Kim D.W."/>
            <person name="Jeon C.O."/>
        </authorList>
    </citation>
    <scope>NUCLEOTIDE SEQUENCE [LARGE SCALE GENOMIC DNA]</scope>
    <source>
        <strain evidence="5 6">JCM 31718</strain>
    </source>
</reference>
<feature type="domain" description="Pyruvate carboxyltransferase" evidence="4">
    <location>
        <begin position="5"/>
        <end position="272"/>
    </location>
</feature>
<dbReference type="NCBIfam" id="NF004283">
    <property type="entry name" value="PRK05692.1"/>
    <property type="match status" value="1"/>
</dbReference>
<dbReference type="OrthoDB" id="9784013at2"/>
<comment type="caution">
    <text evidence="5">The sequence shown here is derived from an EMBL/GenBank/DDBJ whole genome shotgun (WGS) entry which is preliminary data.</text>
</comment>
<dbReference type="GO" id="GO:0004419">
    <property type="term" value="F:hydroxymethylglutaryl-CoA lyase activity"/>
    <property type="evidence" value="ECO:0007669"/>
    <property type="project" value="TreeGrafter"/>
</dbReference>
<keyword evidence="2" id="KW-0479">Metal-binding</keyword>
<evidence type="ECO:0000256" key="3">
    <source>
        <dbReference type="ARBA" id="ARBA00023239"/>
    </source>
</evidence>
<dbReference type="Proteomes" id="UP000308054">
    <property type="component" value="Unassembled WGS sequence"/>
</dbReference>
<dbReference type="Pfam" id="PF00682">
    <property type="entry name" value="HMGL-like"/>
    <property type="match status" value="1"/>
</dbReference>
<dbReference type="FunFam" id="3.20.20.70:FF:000071">
    <property type="entry name" value="Hydroxymethylglutaryl-CoA lyase"/>
    <property type="match status" value="1"/>
</dbReference>
<dbReference type="PANTHER" id="PTHR42738">
    <property type="entry name" value="HYDROXYMETHYLGLUTARYL-COA LYASE"/>
    <property type="match status" value="1"/>
</dbReference>
<evidence type="ECO:0000313" key="5">
    <source>
        <dbReference type="EMBL" id="TGY90499.1"/>
    </source>
</evidence>
<dbReference type="InterPro" id="IPR000891">
    <property type="entry name" value="PYR_CT"/>
</dbReference>
<dbReference type="InterPro" id="IPR043594">
    <property type="entry name" value="HMGL"/>
</dbReference>
<accession>A0A4V3RYJ1</accession>
<keyword evidence="6" id="KW-1185">Reference proteome</keyword>
<name>A0A4V3RYJ1_9PROT</name>
<dbReference type="PROSITE" id="PS50991">
    <property type="entry name" value="PYR_CT"/>
    <property type="match status" value="1"/>
</dbReference>